<evidence type="ECO:0000313" key="2">
    <source>
        <dbReference type="EMBL" id="ACT58949.1"/>
    </source>
</evidence>
<dbReference type="STRING" id="582402.Hbal_1257"/>
<sequence length="32" mass="3514">MDTQTLAFVVMGMILSIGVLALVIDKHPDEQK</sequence>
<protein>
    <submittedName>
        <fullName evidence="2">Uncharacterized protein</fullName>
    </submittedName>
</protein>
<organism evidence="2 3">
    <name type="scientific">Hirschia baltica (strain ATCC 49814 / DSM 5838 / IFAM 1418)</name>
    <dbReference type="NCBI Taxonomy" id="582402"/>
    <lineage>
        <taxon>Bacteria</taxon>
        <taxon>Pseudomonadati</taxon>
        <taxon>Pseudomonadota</taxon>
        <taxon>Alphaproteobacteria</taxon>
        <taxon>Hyphomonadales</taxon>
        <taxon>Hyphomonadaceae</taxon>
        <taxon>Hirschia</taxon>
    </lineage>
</organism>
<evidence type="ECO:0000313" key="3">
    <source>
        <dbReference type="Proteomes" id="UP000002745"/>
    </source>
</evidence>
<feature type="transmembrane region" description="Helical" evidence="1">
    <location>
        <begin position="6"/>
        <end position="24"/>
    </location>
</feature>
<keyword evidence="1" id="KW-1133">Transmembrane helix</keyword>
<proteinExistence type="predicted"/>
<dbReference type="Proteomes" id="UP000002745">
    <property type="component" value="Chromosome"/>
</dbReference>
<dbReference type="KEGG" id="hba:Hbal_1257"/>
<keyword evidence="3" id="KW-1185">Reference proteome</keyword>
<dbReference type="EMBL" id="CP001678">
    <property type="protein sequence ID" value="ACT58949.1"/>
    <property type="molecule type" value="Genomic_DNA"/>
</dbReference>
<evidence type="ECO:0000256" key="1">
    <source>
        <dbReference type="SAM" id="Phobius"/>
    </source>
</evidence>
<name>C6XIC3_HIRBI</name>
<accession>C6XIC3</accession>
<keyword evidence="1" id="KW-0812">Transmembrane</keyword>
<gene>
    <name evidence="2" type="ordered locus">Hbal_1257</name>
</gene>
<dbReference type="AlphaFoldDB" id="C6XIC3"/>
<keyword evidence="1" id="KW-0472">Membrane</keyword>
<reference evidence="3" key="1">
    <citation type="journal article" date="2011" name="J. Bacteriol.">
        <title>Genome sequences of eight morphologically diverse alphaproteobacteria.</title>
        <authorList>
            <consortium name="US DOE Joint Genome Institute"/>
            <person name="Brown P.J."/>
            <person name="Kysela D.T."/>
            <person name="Buechlein A."/>
            <person name="Hemmerich C."/>
            <person name="Brun Y.V."/>
        </authorList>
    </citation>
    <scope>NUCLEOTIDE SEQUENCE [LARGE SCALE GENOMIC DNA]</scope>
    <source>
        <strain evidence="3">ATCC 49814 / DSM 5838 / IFAM 1418</strain>
    </source>
</reference>
<dbReference type="HOGENOM" id="CLU_3389830_0_0_5"/>